<reference evidence="2 3" key="1">
    <citation type="submission" date="2019-03" db="EMBL/GenBank/DDBJ databases">
        <title>First draft genome of Liparis tanakae, snailfish: a comprehensive survey of snailfish specific genes.</title>
        <authorList>
            <person name="Kim W."/>
            <person name="Song I."/>
            <person name="Jeong J.-H."/>
            <person name="Kim D."/>
            <person name="Kim S."/>
            <person name="Ryu S."/>
            <person name="Song J.Y."/>
            <person name="Lee S.K."/>
        </authorList>
    </citation>
    <scope>NUCLEOTIDE SEQUENCE [LARGE SCALE GENOMIC DNA]</scope>
    <source>
        <tissue evidence="2">Muscle</tissue>
    </source>
</reference>
<evidence type="ECO:0000313" key="2">
    <source>
        <dbReference type="EMBL" id="TNN50730.1"/>
    </source>
</evidence>
<keyword evidence="3" id="KW-1185">Reference proteome</keyword>
<evidence type="ECO:0000313" key="3">
    <source>
        <dbReference type="Proteomes" id="UP000314294"/>
    </source>
</evidence>
<comment type="caution">
    <text evidence="2">The sequence shown here is derived from an EMBL/GenBank/DDBJ whole genome shotgun (WGS) entry which is preliminary data.</text>
</comment>
<feature type="compositionally biased region" description="Polar residues" evidence="1">
    <location>
        <begin position="51"/>
        <end position="62"/>
    </location>
</feature>
<sequence length="114" mass="11688">MHGPFARGSEGGSASSSTEPHTSARGITAFHLQSAGSTQASLRPEGLAGLQLQTPAPCNLSNKGPVDPPPPPSKVWKWITDDGHLLRQTGEADAGHSQPAGGSSDRSRAGRKGI</sequence>
<evidence type="ECO:0000256" key="1">
    <source>
        <dbReference type="SAM" id="MobiDB-lite"/>
    </source>
</evidence>
<protein>
    <submittedName>
        <fullName evidence="2">Uncharacterized protein</fullName>
    </submittedName>
</protein>
<organism evidence="2 3">
    <name type="scientific">Liparis tanakae</name>
    <name type="common">Tanaka's snailfish</name>
    <dbReference type="NCBI Taxonomy" id="230148"/>
    <lineage>
        <taxon>Eukaryota</taxon>
        <taxon>Metazoa</taxon>
        <taxon>Chordata</taxon>
        <taxon>Craniata</taxon>
        <taxon>Vertebrata</taxon>
        <taxon>Euteleostomi</taxon>
        <taxon>Actinopterygii</taxon>
        <taxon>Neopterygii</taxon>
        <taxon>Teleostei</taxon>
        <taxon>Neoteleostei</taxon>
        <taxon>Acanthomorphata</taxon>
        <taxon>Eupercaria</taxon>
        <taxon>Perciformes</taxon>
        <taxon>Cottioidei</taxon>
        <taxon>Cottales</taxon>
        <taxon>Liparidae</taxon>
        <taxon>Liparis</taxon>
    </lineage>
</organism>
<dbReference type="AlphaFoldDB" id="A0A4Z2GBV2"/>
<name>A0A4Z2GBV2_9TELE</name>
<feature type="region of interest" description="Disordered" evidence="1">
    <location>
        <begin position="1"/>
        <end position="114"/>
    </location>
</feature>
<accession>A0A4Z2GBV2</accession>
<dbReference type="EMBL" id="SRLO01000607">
    <property type="protein sequence ID" value="TNN50730.1"/>
    <property type="molecule type" value="Genomic_DNA"/>
</dbReference>
<gene>
    <name evidence="2" type="ORF">EYF80_039051</name>
</gene>
<proteinExistence type="predicted"/>
<dbReference type="Proteomes" id="UP000314294">
    <property type="component" value="Unassembled WGS sequence"/>
</dbReference>